<evidence type="ECO:0000313" key="6">
    <source>
        <dbReference type="Proteomes" id="UP000066624"/>
    </source>
</evidence>
<dbReference type="KEGG" id="wma:WM2015_1762"/>
<dbReference type="GO" id="GO:0006281">
    <property type="term" value="P:DNA repair"/>
    <property type="evidence" value="ECO:0007669"/>
    <property type="project" value="TreeGrafter"/>
</dbReference>
<dbReference type="EMBL" id="CP012154">
    <property type="protein sequence ID" value="AKS42129.1"/>
    <property type="molecule type" value="Genomic_DNA"/>
</dbReference>
<evidence type="ECO:0000313" key="5">
    <source>
        <dbReference type="EMBL" id="AKS42129.1"/>
    </source>
</evidence>
<dbReference type="RefSeq" id="WP_049725713.1">
    <property type="nucleotide sequence ID" value="NZ_CP012154.1"/>
</dbReference>
<dbReference type="Gene3D" id="1.10.150.240">
    <property type="entry name" value="Putative phosphatase, domain 2"/>
    <property type="match status" value="1"/>
</dbReference>
<evidence type="ECO:0000256" key="1">
    <source>
        <dbReference type="ARBA" id="ARBA00000830"/>
    </source>
</evidence>
<dbReference type="AlphaFoldDB" id="A0A0K0XWQ0"/>
<dbReference type="InterPro" id="IPR050155">
    <property type="entry name" value="HAD-like_hydrolase_sf"/>
</dbReference>
<comment type="similarity">
    <text evidence="3">Belongs to the HAD-like hydrolase superfamily. CbbY/CbbZ/Gph/YieH family.</text>
</comment>
<dbReference type="Pfam" id="PF00702">
    <property type="entry name" value="Hydrolase"/>
    <property type="match status" value="1"/>
</dbReference>
<dbReference type="GO" id="GO:0008967">
    <property type="term" value="F:phosphoglycolate phosphatase activity"/>
    <property type="evidence" value="ECO:0007669"/>
    <property type="project" value="UniProtKB-EC"/>
</dbReference>
<dbReference type="SFLD" id="SFLDS00003">
    <property type="entry name" value="Haloacid_Dehalogenase"/>
    <property type="match status" value="1"/>
</dbReference>
<evidence type="ECO:0000256" key="2">
    <source>
        <dbReference type="ARBA" id="ARBA00004818"/>
    </source>
</evidence>
<dbReference type="Gene3D" id="3.40.50.1000">
    <property type="entry name" value="HAD superfamily/HAD-like"/>
    <property type="match status" value="1"/>
</dbReference>
<comment type="catalytic activity">
    <reaction evidence="1">
        <text>2-phosphoglycolate + H2O = glycolate + phosphate</text>
        <dbReference type="Rhea" id="RHEA:14369"/>
        <dbReference type="ChEBI" id="CHEBI:15377"/>
        <dbReference type="ChEBI" id="CHEBI:29805"/>
        <dbReference type="ChEBI" id="CHEBI:43474"/>
        <dbReference type="ChEBI" id="CHEBI:58033"/>
        <dbReference type="EC" id="3.1.3.18"/>
    </reaction>
</comment>
<keyword evidence="6" id="KW-1185">Reference proteome</keyword>
<dbReference type="CDD" id="cd01427">
    <property type="entry name" value="HAD_like"/>
    <property type="match status" value="1"/>
</dbReference>
<evidence type="ECO:0000256" key="3">
    <source>
        <dbReference type="ARBA" id="ARBA00006171"/>
    </source>
</evidence>
<organism evidence="5 6">
    <name type="scientific">Wenzhouxiangella marina</name>
    <dbReference type="NCBI Taxonomy" id="1579979"/>
    <lineage>
        <taxon>Bacteria</taxon>
        <taxon>Pseudomonadati</taxon>
        <taxon>Pseudomonadota</taxon>
        <taxon>Gammaproteobacteria</taxon>
        <taxon>Chromatiales</taxon>
        <taxon>Wenzhouxiangellaceae</taxon>
        <taxon>Wenzhouxiangella</taxon>
    </lineage>
</organism>
<gene>
    <name evidence="5" type="ORF">WM2015_1762</name>
</gene>
<dbReference type="SUPFAM" id="SSF56784">
    <property type="entry name" value="HAD-like"/>
    <property type="match status" value="1"/>
</dbReference>
<dbReference type="InterPro" id="IPR036412">
    <property type="entry name" value="HAD-like_sf"/>
</dbReference>
<dbReference type="InterPro" id="IPR023198">
    <property type="entry name" value="PGP-like_dom2"/>
</dbReference>
<protein>
    <recommendedName>
        <fullName evidence="4">phosphoglycolate phosphatase</fullName>
        <ecNumber evidence="4">3.1.3.18</ecNumber>
    </recommendedName>
</protein>
<reference evidence="5 6" key="1">
    <citation type="submission" date="2015-07" db="EMBL/GenBank/DDBJ databases">
        <authorList>
            <person name="Noorani M."/>
        </authorList>
    </citation>
    <scope>NUCLEOTIDE SEQUENCE [LARGE SCALE GENOMIC DNA]</scope>
    <source>
        <strain evidence="5 6">KCTC 42284</strain>
    </source>
</reference>
<dbReference type="PANTHER" id="PTHR43434:SF1">
    <property type="entry name" value="PHOSPHOGLYCOLATE PHOSPHATASE"/>
    <property type="match status" value="1"/>
</dbReference>
<dbReference type="PANTHER" id="PTHR43434">
    <property type="entry name" value="PHOSPHOGLYCOLATE PHOSPHATASE"/>
    <property type="match status" value="1"/>
</dbReference>
<dbReference type="OrthoDB" id="9782449at2"/>
<dbReference type="STRING" id="1579979.WM2015_1762"/>
<sequence length="220" mass="24056">MRLQGYETLVFDCDGVVLDSNAVKTRAFHRAALPWGEAAANALVAHHVANGGISRYEKMRHFLAEIVPELATAQDGPGLDALLQAFSTAVREELSKVPVAEGLEALRDATADARWLIVSGGDEAELREAFAERGLDRCFDGGIFGSPTRKDVILSRELERGNISGPAVYLGDSKFDYECARAAGLEFIFVSGWSEVRDWRPFVAQHGIESIEKLSDLLPH</sequence>
<dbReference type="EC" id="3.1.3.18" evidence="4"/>
<name>A0A0K0XWQ0_9GAMM</name>
<dbReference type="PATRIC" id="fig|1579979.3.peg.1804"/>
<evidence type="ECO:0000256" key="4">
    <source>
        <dbReference type="ARBA" id="ARBA00013078"/>
    </source>
</evidence>
<dbReference type="Proteomes" id="UP000066624">
    <property type="component" value="Chromosome"/>
</dbReference>
<comment type="pathway">
    <text evidence="2">Organic acid metabolism; glycolate biosynthesis; glycolate from 2-phosphoglycolate: step 1/1.</text>
</comment>
<proteinExistence type="inferred from homology"/>
<accession>A0A0K0XWQ0</accession>
<dbReference type="InterPro" id="IPR023214">
    <property type="entry name" value="HAD_sf"/>
</dbReference>
<keyword evidence="5" id="KW-0378">Hydrolase</keyword>
<dbReference type="SFLD" id="SFLDG01129">
    <property type="entry name" value="C1.5:_HAD__Beta-PGM__Phosphata"/>
    <property type="match status" value="1"/>
</dbReference>